<gene>
    <name evidence="5" type="ORF">AQJ46_50555</name>
</gene>
<dbReference type="STRING" id="58343.AQJ46_50555"/>
<name>A0A101RK25_9ACTN</name>
<dbReference type="Pfam" id="PF12833">
    <property type="entry name" value="HTH_18"/>
    <property type="match status" value="1"/>
</dbReference>
<feature type="domain" description="HTH araC/xylS-type" evidence="4">
    <location>
        <begin position="221"/>
        <end position="322"/>
    </location>
</feature>
<dbReference type="GO" id="GO:0043565">
    <property type="term" value="F:sequence-specific DNA binding"/>
    <property type="evidence" value="ECO:0007669"/>
    <property type="project" value="InterPro"/>
</dbReference>
<dbReference type="Proteomes" id="UP000053669">
    <property type="component" value="Unassembled WGS sequence"/>
</dbReference>
<evidence type="ECO:0000259" key="4">
    <source>
        <dbReference type="PROSITE" id="PS01124"/>
    </source>
</evidence>
<evidence type="ECO:0000256" key="2">
    <source>
        <dbReference type="ARBA" id="ARBA00023125"/>
    </source>
</evidence>
<dbReference type="EMBL" id="LMWU01000088">
    <property type="protein sequence ID" value="KUN52998.1"/>
    <property type="molecule type" value="Genomic_DNA"/>
</dbReference>
<dbReference type="PROSITE" id="PS01124">
    <property type="entry name" value="HTH_ARAC_FAMILY_2"/>
    <property type="match status" value="1"/>
</dbReference>
<dbReference type="GO" id="GO:0003700">
    <property type="term" value="F:DNA-binding transcription factor activity"/>
    <property type="evidence" value="ECO:0007669"/>
    <property type="project" value="InterPro"/>
</dbReference>
<sequence length="332" mass="37265">MLHVFETVYSSDEWPPGERFDRWREMITRSYLPSVVRCDEAADFRGVARVLQAGPVHVATLRLPALQVLRTPVHVRRFDPDQYQLAVTLQGRRTMAQSGLEVAPEVGDLVLNDSSHPYESWMLPDRGAVETITVGIPRAALPLPRMKVDRLLAAPMAGGTGLGGLLTQFLVRLVAESETYRPQDTVRLGTVVLDLATAVLAHRTETGGAVPPESRQRVLLVSINAFIERRLGTVQLSPALVAAAHHISVRQLHRLFLPQGTTVSEWIRHRRLEHCRRDLLDPRLAELPVHAVGARWGFRCAADFSRAFKTAYGTPPGDYRRRNRPRPTKRRD</sequence>
<evidence type="ECO:0000256" key="1">
    <source>
        <dbReference type="ARBA" id="ARBA00023015"/>
    </source>
</evidence>
<protein>
    <recommendedName>
        <fullName evidence="4">HTH araC/xylS-type domain-containing protein</fullName>
    </recommendedName>
</protein>
<accession>A0A101RK25</accession>
<dbReference type="Pfam" id="PF14525">
    <property type="entry name" value="AraC_binding_2"/>
    <property type="match status" value="1"/>
</dbReference>
<proteinExistence type="predicted"/>
<keyword evidence="3" id="KW-0804">Transcription</keyword>
<reference evidence="5 6" key="1">
    <citation type="submission" date="2015-10" db="EMBL/GenBank/DDBJ databases">
        <title>Draft genome sequence of Streptomyces canus DSM 40017, type strain for the species Streptomyces canus.</title>
        <authorList>
            <person name="Ruckert C."/>
            <person name="Winkler A."/>
            <person name="Kalinowski J."/>
            <person name="Kampfer P."/>
            <person name="Glaeser S."/>
        </authorList>
    </citation>
    <scope>NUCLEOTIDE SEQUENCE [LARGE SCALE GENOMIC DNA]</scope>
    <source>
        <strain evidence="5 6">DSM 40017</strain>
    </source>
</reference>
<dbReference type="PANTHER" id="PTHR46796:SF6">
    <property type="entry name" value="ARAC SUBFAMILY"/>
    <property type="match status" value="1"/>
</dbReference>
<keyword evidence="1" id="KW-0805">Transcription regulation</keyword>
<dbReference type="PANTHER" id="PTHR46796">
    <property type="entry name" value="HTH-TYPE TRANSCRIPTIONAL ACTIVATOR RHAS-RELATED"/>
    <property type="match status" value="1"/>
</dbReference>
<keyword evidence="2" id="KW-0238">DNA-binding</keyword>
<evidence type="ECO:0000256" key="3">
    <source>
        <dbReference type="ARBA" id="ARBA00023163"/>
    </source>
</evidence>
<dbReference type="SMART" id="SM00342">
    <property type="entry name" value="HTH_ARAC"/>
    <property type="match status" value="1"/>
</dbReference>
<dbReference type="Gene3D" id="1.10.10.60">
    <property type="entry name" value="Homeodomain-like"/>
    <property type="match status" value="1"/>
</dbReference>
<dbReference type="InterPro" id="IPR050204">
    <property type="entry name" value="AraC_XylS_family_regulators"/>
</dbReference>
<dbReference type="InterPro" id="IPR035418">
    <property type="entry name" value="AraC-bd_2"/>
</dbReference>
<dbReference type="InterPro" id="IPR018060">
    <property type="entry name" value="HTH_AraC"/>
</dbReference>
<evidence type="ECO:0000313" key="5">
    <source>
        <dbReference type="EMBL" id="KUN52998.1"/>
    </source>
</evidence>
<evidence type="ECO:0000313" key="6">
    <source>
        <dbReference type="Proteomes" id="UP000053669"/>
    </source>
</evidence>
<dbReference type="InterPro" id="IPR009057">
    <property type="entry name" value="Homeodomain-like_sf"/>
</dbReference>
<dbReference type="SUPFAM" id="SSF46689">
    <property type="entry name" value="Homeodomain-like"/>
    <property type="match status" value="1"/>
</dbReference>
<dbReference type="AlphaFoldDB" id="A0A101RK25"/>
<organism evidence="5 6">
    <name type="scientific">Streptomyces canus</name>
    <dbReference type="NCBI Taxonomy" id="58343"/>
    <lineage>
        <taxon>Bacteria</taxon>
        <taxon>Bacillati</taxon>
        <taxon>Actinomycetota</taxon>
        <taxon>Actinomycetes</taxon>
        <taxon>Kitasatosporales</taxon>
        <taxon>Streptomycetaceae</taxon>
        <taxon>Streptomyces</taxon>
        <taxon>Streptomyces aurantiacus group</taxon>
    </lineage>
</organism>
<comment type="caution">
    <text evidence="5">The sequence shown here is derived from an EMBL/GenBank/DDBJ whole genome shotgun (WGS) entry which is preliminary data.</text>
</comment>